<evidence type="ECO:0000313" key="8">
    <source>
        <dbReference type="EnsemblPlants" id="cds.evm.model.07.1387"/>
    </source>
</evidence>
<feature type="domain" description="Reverse transcriptase RNase H-like" evidence="7">
    <location>
        <begin position="236"/>
        <end position="300"/>
    </location>
</feature>
<dbReference type="Pfam" id="PF17917">
    <property type="entry name" value="RT_RNaseH"/>
    <property type="match status" value="1"/>
</dbReference>
<reference evidence="8" key="2">
    <citation type="submission" date="2021-03" db="UniProtKB">
        <authorList>
            <consortium name="EnsemblPlants"/>
        </authorList>
    </citation>
    <scope>IDENTIFICATION</scope>
</reference>
<dbReference type="GO" id="GO:0004519">
    <property type="term" value="F:endonuclease activity"/>
    <property type="evidence" value="ECO:0007669"/>
    <property type="project" value="UniProtKB-KW"/>
</dbReference>
<evidence type="ECO:0000313" key="9">
    <source>
        <dbReference type="Proteomes" id="UP000596661"/>
    </source>
</evidence>
<accession>A0A803Q2F4</accession>
<reference evidence="8" key="1">
    <citation type="submission" date="2018-11" db="EMBL/GenBank/DDBJ databases">
        <authorList>
            <person name="Grassa J C."/>
        </authorList>
    </citation>
    <scope>NUCLEOTIDE SEQUENCE [LARGE SCALE GENOMIC DNA]</scope>
</reference>
<dbReference type="Gramene" id="evm.model.07.1387">
    <property type="protein sequence ID" value="cds.evm.model.07.1387"/>
    <property type="gene ID" value="evm.TU.07.1387"/>
</dbReference>
<keyword evidence="1" id="KW-0808">Transferase</keyword>
<keyword evidence="2" id="KW-0548">Nucleotidyltransferase</keyword>
<keyword evidence="5" id="KW-0378">Hydrolase</keyword>
<dbReference type="GO" id="GO:0016787">
    <property type="term" value="F:hydrolase activity"/>
    <property type="evidence" value="ECO:0007669"/>
    <property type="project" value="UniProtKB-KW"/>
</dbReference>
<dbReference type="Proteomes" id="UP000596661">
    <property type="component" value="Chromosome 7"/>
</dbReference>
<dbReference type="CDD" id="cd09274">
    <property type="entry name" value="RNase_HI_RT_Ty3"/>
    <property type="match status" value="1"/>
</dbReference>
<dbReference type="EnsemblPlants" id="evm.model.07.1387">
    <property type="protein sequence ID" value="cds.evm.model.07.1387"/>
    <property type="gene ID" value="evm.TU.07.1387"/>
</dbReference>
<evidence type="ECO:0000256" key="4">
    <source>
        <dbReference type="ARBA" id="ARBA00022759"/>
    </source>
</evidence>
<dbReference type="InterPro" id="IPR041373">
    <property type="entry name" value="RT_RNaseH"/>
</dbReference>
<dbReference type="PANTHER" id="PTHR37984:SF5">
    <property type="entry name" value="PROTEIN NYNRIN-LIKE"/>
    <property type="match status" value="1"/>
</dbReference>
<keyword evidence="3" id="KW-0540">Nuclease</keyword>
<dbReference type="SUPFAM" id="SSF56672">
    <property type="entry name" value="DNA/RNA polymerases"/>
    <property type="match status" value="1"/>
</dbReference>
<protein>
    <recommendedName>
        <fullName evidence="7">Reverse transcriptase RNase H-like domain-containing protein</fullName>
    </recommendedName>
</protein>
<dbReference type="Gene3D" id="3.10.10.10">
    <property type="entry name" value="HIV Type 1 Reverse Transcriptase, subunit A, domain 1"/>
    <property type="match status" value="1"/>
</dbReference>
<dbReference type="InterPro" id="IPR043502">
    <property type="entry name" value="DNA/RNA_pol_sf"/>
</dbReference>
<evidence type="ECO:0000256" key="2">
    <source>
        <dbReference type="ARBA" id="ARBA00022695"/>
    </source>
</evidence>
<evidence type="ECO:0000256" key="6">
    <source>
        <dbReference type="ARBA" id="ARBA00022918"/>
    </source>
</evidence>
<dbReference type="PANTHER" id="PTHR37984">
    <property type="entry name" value="PROTEIN CBG26694"/>
    <property type="match status" value="1"/>
</dbReference>
<evidence type="ECO:0000256" key="5">
    <source>
        <dbReference type="ARBA" id="ARBA00022801"/>
    </source>
</evidence>
<proteinExistence type="predicted"/>
<dbReference type="AlphaFoldDB" id="A0A803Q2F4"/>
<keyword evidence="6" id="KW-0695">RNA-directed DNA polymerase</keyword>
<dbReference type="InterPro" id="IPR050951">
    <property type="entry name" value="Retrovirus_Pol_polyprotein"/>
</dbReference>
<name>A0A803Q2F4_CANSA</name>
<dbReference type="EMBL" id="UZAU01000666">
    <property type="status" value="NOT_ANNOTATED_CDS"/>
    <property type="molecule type" value="Genomic_DNA"/>
</dbReference>
<keyword evidence="4" id="KW-0255">Endonuclease</keyword>
<evidence type="ECO:0000256" key="3">
    <source>
        <dbReference type="ARBA" id="ARBA00022722"/>
    </source>
</evidence>
<evidence type="ECO:0000259" key="7">
    <source>
        <dbReference type="Pfam" id="PF17917"/>
    </source>
</evidence>
<sequence>MIKQMADVEEVSIYDIDPTRTIRVGRKLPPMVKESITDTVKKNQDVLAWSHSNMTGINRNTICHAMNMEDVRLVRQKIRLLDPVRAELMKVEVNKFTTNDFLQEVLYPVLLANPILVPKPNNTWRMSIDFTNLNKACPKDCFPLSVIDQMGRHYKLKAQWSVLKSPEGLLVLVGRLLFLPLVTVEVSVTRPQIRKERLHFHLVDQTRTRGSRGTNVLVIDRVDLKTDTLTQNAPILKEYEQRYPTHDMELATVVFALKIWRHNLYGEKCEIYTDHKSLKYFSSLKYLNIRQRWWLELVKYYDCEIPYHPKKANIVAYALRMKGPRKVFNTIMISSQLADDMVNSRIEFVVGKLNNLTLESDLLDRIKNDQLVDPELVTIREEVLIGQTKDFSI</sequence>
<organism evidence="8 9">
    <name type="scientific">Cannabis sativa</name>
    <name type="common">Hemp</name>
    <name type="synonym">Marijuana</name>
    <dbReference type="NCBI Taxonomy" id="3483"/>
    <lineage>
        <taxon>Eukaryota</taxon>
        <taxon>Viridiplantae</taxon>
        <taxon>Streptophyta</taxon>
        <taxon>Embryophyta</taxon>
        <taxon>Tracheophyta</taxon>
        <taxon>Spermatophyta</taxon>
        <taxon>Magnoliopsida</taxon>
        <taxon>eudicotyledons</taxon>
        <taxon>Gunneridae</taxon>
        <taxon>Pentapetalae</taxon>
        <taxon>rosids</taxon>
        <taxon>fabids</taxon>
        <taxon>Rosales</taxon>
        <taxon>Cannabaceae</taxon>
        <taxon>Cannabis</taxon>
    </lineage>
</organism>
<evidence type="ECO:0000256" key="1">
    <source>
        <dbReference type="ARBA" id="ARBA00022679"/>
    </source>
</evidence>
<dbReference type="GO" id="GO:0003964">
    <property type="term" value="F:RNA-directed DNA polymerase activity"/>
    <property type="evidence" value="ECO:0007669"/>
    <property type="project" value="UniProtKB-KW"/>
</dbReference>
<keyword evidence="9" id="KW-1185">Reference proteome</keyword>